<feature type="non-terminal residue" evidence="12">
    <location>
        <position position="1"/>
    </location>
</feature>
<dbReference type="GO" id="GO:0005874">
    <property type="term" value="C:microtubule"/>
    <property type="evidence" value="ECO:0007669"/>
    <property type="project" value="UniProtKB-KW"/>
</dbReference>
<comment type="subcellular location">
    <subcellularLocation>
        <location evidence="1">Cell projection</location>
        <location evidence="1">Cilium</location>
    </subcellularLocation>
    <subcellularLocation>
        <location evidence="2">Cytoplasm</location>
        <location evidence="2">Cytoskeleton</location>
    </subcellularLocation>
</comment>
<dbReference type="PANTHER" id="PTHR12442:SF11">
    <property type="entry name" value="DYNEIN AXONEMAL INTERMEDIATE CHAIN 1"/>
    <property type="match status" value="1"/>
</dbReference>
<evidence type="ECO:0000256" key="8">
    <source>
        <dbReference type="ARBA" id="ARBA00023017"/>
    </source>
</evidence>
<gene>
    <name evidence="12" type="ORF">MNOR_LOCUS20947</name>
</gene>
<keyword evidence="11" id="KW-0966">Cell projection</keyword>
<sequence>WDDATDLVRIGGSLLPLWKLRWDISRQLLVSTVCWSPVYPDILAAAYTIQDDLGGNRGPGLVCLYTLKNVLCPAWSIRTPTGASSLNLHPTKGNILAVGCMDGTIMVYDVSKSPPTEQRQIKTTIYNRKHIM</sequence>
<dbReference type="GO" id="GO:0045504">
    <property type="term" value="F:dynein heavy chain binding"/>
    <property type="evidence" value="ECO:0007669"/>
    <property type="project" value="TreeGrafter"/>
</dbReference>
<dbReference type="GO" id="GO:0003341">
    <property type="term" value="P:cilium movement"/>
    <property type="evidence" value="ECO:0007669"/>
    <property type="project" value="TreeGrafter"/>
</dbReference>
<keyword evidence="5" id="KW-0853">WD repeat</keyword>
<evidence type="ECO:0000313" key="12">
    <source>
        <dbReference type="EMBL" id="CAL4116276.1"/>
    </source>
</evidence>
<dbReference type="PANTHER" id="PTHR12442">
    <property type="entry name" value="DYNEIN INTERMEDIATE CHAIN"/>
    <property type="match status" value="1"/>
</dbReference>
<evidence type="ECO:0000256" key="1">
    <source>
        <dbReference type="ARBA" id="ARBA00004138"/>
    </source>
</evidence>
<dbReference type="Gene3D" id="2.130.10.10">
    <property type="entry name" value="YVTN repeat-like/Quinoprotein amine dehydrogenase"/>
    <property type="match status" value="1"/>
</dbReference>
<keyword evidence="10" id="KW-0206">Cytoskeleton</keyword>
<dbReference type="GO" id="GO:0045503">
    <property type="term" value="F:dynein light chain binding"/>
    <property type="evidence" value="ECO:0007669"/>
    <property type="project" value="TreeGrafter"/>
</dbReference>
<dbReference type="InterPro" id="IPR015943">
    <property type="entry name" value="WD40/YVTN_repeat-like_dom_sf"/>
</dbReference>
<evidence type="ECO:0000256" key="5">
    <source>
        <dbReference type="ARBA" id="ARBA00022574"/>
    </source>
</evidence>
<evidence type="ECO:0000256" key="11">
    <source>
        <dbReference type="ARBA" id="ARBA00023273"/>
    </source>
</evidence>
<reference evidence="12 13" key="1">
    <citation type="submission" date="2024-05" db="EMBL/GenBank/DDBJ databases">
        <authorList>
            <person name="Wallberg A."/>
        </authorList>
    </citation>
    <scope>NUCLEOTIDE SEQUENCE [LARGE SCALE GENOMIC DNA]</scope>
</reference>
<proteinExistence type="inferred from homology"/>
<protein>
    <submittedName>
        <fullName evidence="12">Uncharacterized protein</fullName>
    </submittedName>
</protein>
<evidence type="ECO:0000256" key="6">
    <source>
        <dbReference type="ARBA" id="ARBA00022701"/>
    </source>
</evidence>
<name>A0AAV2R5U6_MEGNR</name>
<evidence type="ECO:0000256" key="7">
    <source>
        <dbReference type="ARBA" id="ARBA00022737"/>
    </source>
</evidence>
<organism evidence="12 13">
    <name type="scientific">Meganyctiphanes norvegica</name>
    <name type="common">Northern krill</name>
    <name type="synonym">Thysanopoda norvegica</name>
    <dbReference type="NCBI Taxonomy" id="48144"/>
    <lineage>
        <taxon>Eukaryota</taxon>
        <taxon>Metazoa</taxon>
        <taxon>Ecdysozoa</taxon>
        <taxon>Arthropoda</taxon>
        <taxon>Crustacea</taxon>
        <taxon>Multicrustacea</taxon>
        <taxon>Malacostraca</taxon>
        <taxon>Eumalacostraca</taxon>
        <taxon>Eucarida</taxon>
        <taxon>Euphausiacea</taxon>
        <taxon>Euphausiidae</taxon>
        <taxon>Meganyctiphanes</taxon>
    </lineage>
</organism>
<keyword evidence="4" id="KW-0963">Cytoplasm</keyword>
<evidence type="ECO:0000256" key="9">
    <source>
        <dbReference type="ARBA" id="ARBA00023175"/>
    </source>
</evidence>
<evidence type="ECO:0000256" key="10">
    <source>
        <dbReference type="ARBA" id="ARBA00023212"/>
    </source>
</evidence>
<keyword evidence="8" id="KW-0243">Dynein</keyword>
<evidence type="ECO:0000256" key="4">
    <source>
        <dbReference type="ARBA" id="ARBA00022490"/>
    </source>
</evidence>
<comment type="similarity">
    <text evidence="3">Belongs to the dynein intermediate chain family.</text>
</comment>
<dbReference type="SUPFAM" id="SSF50978">
    <property type="entry name" value="WD40 repeat-like"/>
    <property type="match status" value="1"/>
</dbReference>
<dbReference type="InterPro" id="IPR050687">
    <property type="entry name" value="Dynein_IC"/>
</dbReference>
<dbReference type="EMBL" id="CAXKWB010016491">
    <property type="protein sequence ID" value="CAL4116276.1"/>
    <property type="molecule type" value="Genomic_DNA"/>
</dbReference>
<keyword evidence="9" id="KW-0505">Motor protein</keyword>
<dbReference type="InterPro" id="IPR036322">
    <property type="entry name" value="WD40_repeat_dom_sf"/>
</dbReference>
<comment type="caution">
    <text evidence="12">The sequence shown here is derived from an EMBL/GenBank/DDBJ whole genome shotgun (WGS) entry which is preliminary data.</text>
</comment>
<keyword evidence="7" id="KW-0677">Repeat</keyword>
<evidence type="ECO:0000256" key="3">
    <source>
        <dbReference type="ARBA" id="ARBA00011059"/>
    </source>
</evidence>
<dbReference type="AlphaFoldDB" id="A0AAV2R5U6"/>
<dbReference type="GO" id="GO:0036157">
    <property type="term" value="C:outer dynein arm"/>
    <property type="evidence" value="ECO:0007669"/>
    <property type="project" value="TreeGrafter"/>
</dbReference>
<accession>A0AAV2R5U6</accession>
<dbReference type="GO" id="GO:0036158">
    <property type="term" value="P:outer dynein arm assembly"/>
    <property type="evidence" value="ECO:0007669"/>
    <property type="project" value="TreeGrafter"/>
</dbReference>
<dbReference type="Proteomes" id="UP001497623">
    <property type="component" value="Unassembled WGS sequence"/>
</dbReference>
<keyword evidence="6" id="KW-0493">Microtubule</keyword>
<evidence type="ECO:0000313" key="13">
    <source>
        <dbReference type="Proteomes" id="UP001497623"/>
    </source>
</evidence>
<feature type="non-terminal residue" evidence="12">
    <location>
        <position position="132"/>
    </location>
</feature>
<evidence type="ECO:0000256" key="2">
    <source>
        <dbReference type="ARBA" id="ARBA00004245"/>
    </source>
</evidence>
<keyword evidence="13" id="KW-1185">Reference proteome</keyword>